<protein>
    <submittedName>
        <fullName evidence="2">Uncharacterized protein</fullName>
    </submittedName>
</protein>
<evidence type="ECO:0000256" key="1">
    <source>
        <dbReference type="SAM" id="MobiDB-lite"/>
    </source>
</evidence>
<name>A0A427B1A5_ENSVE</name>
<evidence type="ECO:0000313" key="3">
    <source>
        <dbReference type="Proteomes" id="UP000287651"/>
    </source>
</evidence>
<comment type="caution">
    <text evidence="2">The sequence shown here is derived from an EMBL/GenBank/DDBJ whole genome shotgun (WGS) entry which is preliminary data.</text>
</comment>
<organism evidence="2 3">
    <name type="scientific">Ensete ventricosum</name>
    <name type="common">Abyssinian banana</name>
    <name type="synonym">Musa ensete</name>
    <dbReference type="NCBI Taxonomy" id="4639"/>
    <lineage>
        <taxon>Eukaryota</taxon>
        <taxon>Viridiplantae</taxon>
        <taxon>Streptophyta</taxon>
        <taxon>Embryophyta</taxon>
        <taxon>Tracheophyta</taxon>
        <taxon>Spermatophyta</taxon>
        <taxon>Magnoliopsida</taxon>
        <taxon>Liliopsida</taxon>
        <taxon>Zingiberales</taxon>
        <taxon>Musaceae</taxon>
        <taxon>Ensete</taxon>
    </lineage>
</organism>
<dbReference type="EMBL" id="AMZH03000763">
    <property type="protein sequence ID" value="RRT82096.1"/>
    <property type="molecule type" value="Genomic_DNA"/>
</dbReference>
<proteinExistence type="predicted"/>
<sequence>MLPLRFPNSGIRAKVFMQKIGFKLRVMRSNRVKSFYAFLLRFCSKRSEEEDGLLGLLQGRPTNTWPLARGQLVVANVPYKGATRCCGQGPLHRGRPAVASPQGRQAPVGTAACSAMPAGATGCQLPTRKGLLARDETAGAAPARGQVARVGCEATGAASTRGQPAEGRRPPPVQG</sequence>
<reference evidence="2 3" key="1">
    <citation type="journal article" date="2014" name="Agronomy (Basel)">
        <title>A Draft Genome Sequence for Ensete ventricosum, the Drought-Tolerant Tree Against Hunger.</title>
        <authorList>
            <person name="Harrison J."/>
            <person name="Moore K.A."/>
            <person name="Paszkiewicz K."/>
            <person name="Jones T."/>
            <person name="Grant M."/>
            <person name="Ambacheew D."/>
            <person name="Muzemil S."/>
            <person name="Studholme D.J."/>
        </authorList>
    </citation>
    <scope>NUCLEOTIDE SEQUENCE [LARGE SCALE GENOMIC DNA]</scope>
</reference>
<gene>
    <name evidence="2" type="ORF">B296_00004632</name>
</gene>
<feature type="region of interest" description="Disordered" evidence="1">
    <location>
        <begin position="137"/>
        <end position="175"/>
    </location>
</feature>
<dbReference type="AlphaFoldDB" id="A0A427B1A5"/>
<evidence type="ECO:0000313" key="2">
    <source>
        <dbReference type="EMBL" id="RRT82096.1"/>
    </source>
</evidence>
<accession>A0A427B1A5</accession>
<dbReference type="Proteomes" id="UP000287651">
    <property type="component" value="Unassembled WGS sequence"/>
</dbReference>